<keyword evidence="3" id="KW-1185">Reference proteome</keyword>
<gene>
    <name evidence="2" type="ORF">SAMN05192553_105200</name>
</gene>
<sequence length="99" mass="11853">MSKVNEIFIYYRHSDLDLSTEIFLKEFSRFGARSNFLQWATYEIEDRYNANRIALQTRKNSLSNINKIKLWREEIKFSELNNELMKDLQAWEASSSCFG</sequence>
<evidence type="ECO:0000313" key="2">
    <source>
        <dbReference type="EMBL" id="SEJ57824.1"/>
    </source>
</evidence>
<accession>A0A1H7A063</accession>
<keyword evidence="1" id="KW-0238">DNA-binding</keyword>
<dbReference type="Proteomes" id="UP000199403">
    <property type="component" value="Unassembled WGS sequence"/>
</dbReference>
<dbReference type="GO" id="GO:0003677">
    <property type="term" value="F:DNA binding"/>
    <property type="evidence" value="ECO:0007669"/>
    <property type="project" value="UniProtKB-KW"/>
</dbReference>
<organism evidence="2 3">
    <name type="scientific">Cyclobacterium xiamenense</name>
    <dbReference type="NCBI Taxonomy" id="1297121"/>
    <lineage>
        <taxon>Bacteria</taxon>
        <taxon>Pseudomonadati</taxon>
        <taxon>Bacteroidota</taxon>
        <taxon>Cytophagia</taxon>
        <taxon>Cytophagales</taxon>
        <taxon>Cyclobacteriaceae</taxon>
        <taxon>Cyclobacterium</taxon>
    </lineage>
</organism>
<dbReference type="AlphaFoldDB" id="A0A1H7A063"/>
<dbReference type="EMBL" id="FNZH01000005">
    <property type="protein sequence ID" value="SEJ57824.1"/>
    <property type="molecule type" value="Genomic_DNA"/>
</dbReference>
<proteinExistence type="predicted"/>
<name>A0A1H7A063_9BACT</name>
<evidence type="ECO:0000256" key="1">
    <source>
        <dbReference type="ARBA" id="ARBA00023125"/>
    </source>
</evidence>
<dbReference type="RefSeq" id="WP_177179686.1">
    <property type="nucleotide sequence ID" value="NZ_FNZH01000005.1"/>
</dbReference>
<dbReference type="InterPro" id="IPR010998">
    <property type="entry name" value="Integrase_recombinase_N"/>
</dbReference>
<protein>
    <submittedName>
        <fullName evidence="2">Phage integrase SAM-like domain-containing protein</fullName>
    </submittedName>
</protein>
<dbReference type="STRING" id="1416801.SAMN05192553_105200"/>
<evidence type="ECO:0000313" key="3">
    <source>
        <dbReference type="Proteomes" id="UP000199403"/>
    </source>
</evidence>
<dbReference type="Gene3D" id="1.10.150.130">
    <property type="match status" value="1"/>
</dbReference>
<reference evidence="3" key="1">
    <citation type="submission" date="2016-10" db="EMBL/GenBank/DDBJ databases">
        <authorList>
            <person name="Varghese N."/>
            <person name="Submissions S."/>
        </authorList>
    </citation>
    <scope>NUCLEOTIDE SEQUENCE [LARGE SCALE GENOMIC DNA]</scope>
    <source>
        <strain evidence="3">IBRC-M 10761</strain>
    </source>
</reference>